<dbReference type="Gene3D" id="1.10.10.10">
    <property type="entry name" value="Winged helix-like DNA-binding domain superfamily/Winged helix DNA-binding domain"/>
    <property type="match status" value="2"/>
</dbReference>
<protein>
    <recommendedName>
        <fullName evidence="1">Initiator Rep protein WH1 domain-containing protein</fullName>
    </recommendedName>
</protein>
<dbReference type="EMBL" id="LN853386">
    <property type="protein sequence ID" value="CRY95806.1"/>
    <property type="molecule type" value="Genomic_DNA"/>
</dbReference>
<evidence type="ECO:0000259" key="1">
    <source>
        <dbReference type="Pfam" id="PF01051"/>
    </source>
</evidence>
<evidence type="ECO:0000313" key="2">
    <source>
        <dbReference type="EMBL" id="CRY95806.1"/>
    </source>
</evidence>
<name>A0A0H5Q1H6_9ZZZZ</name>
<dbReference type="Pfam" id="PF01051">
    <property type="entry name" value="Rep3_N"/>
    <property type="match status" value="1"/>
</dbReference>
<sequence length="302" mass="34983">MGKKQQPTLPGEIVKKSNAIARARWQPESVWEPRIVALVASKVRADDEDFQTYRIPVSELAGVTDENLRGNQYQEIAKSIEHLGKATIRIEGNKPRNFRQYNIFAMCGYEDGYLIAEFHPDLKQHFLNLREQFTEYNLIQFLKLPSCYSQKMFEFLKSWSGKPEINISILELHELLNTPISFRKDFRQFRTRVLEKAHKDITAHTSFRYEWEPVKAGRSVEAIRFLFTPGRKALTEATQQKAKEEKQRRLQTQRVIRALDCAKAKGGNCQTMDNKPIVCKACRQMGLCDEVKGKTLRRATGE</sequence>
<dbReference type="Pfam" id="PF21205">
    <property type="entry name" value="Rep3_C"/>
    <property type="match status" value="1"/>
</dbReference>
<dbReference type="AlphaFoldDB" id="A0A0H5Q1H6"/>
<keyword evidence="2" id="KW-0614">Plasmid</keyword>
<dbReference type="InterPro" id="IPR000525">
    <property type="entry name" value="Initiator_Rep_WH1"/>
</dbReference>
<dbReference type="SUPFAM" id="SSF46785">
    <property type="entry name" value="Winged helix' DNA-binding domain"/>
    <property type="match status" value="2"/>
</dbReference>
<reference evidence="2" key="2">
    <citation type="submission" date="2015-07" db="EMBL/GenBank/DDBJ databases">
        <title>Plasmids, circular viruses and viroids from rat gut.</title>
        <authorList>
            <person name="Jorgensen T.J."/>
            <person name="Hansen M.A."/>
            <person name="Xu Z."/>
            <person name="Tabak M.A."/>
            <person name="Sorensen S.J."/>
            <person name="Hansen L.H."/>
        </authorList>
    </citation>
    <scope>NUCLEOTIDE SEQUENCE</scope>
    <source>
        <plasmid evidence="2">pRGFK0777</plasmid>
    </source>
</reference>
<dbReference type="GO" id="GO:0003887">
    <property type="term" value="F:DNA-directed DNA polymerase activity"/>
    <property type="evidence" value="ECO:0007669"/>
    <property type="project" value="InterPro"/>
</dbReference>
<proteinExistence type="predicted"/>
<dbReference type="InterPro" id="IPR036388">
    <property type="entry name" value="WH-like_DNA-bd_sf"/>
</dbReference>
<geneLocation type="plasmid" evidence="2">
    <name>pRGFK0777</name>
</geneLocation>
<reference evidence="2" key="1">
    <citation type="submission" date="2015-06" db="EMBL/GenBank/DDBJ databases">
        <authorList>
            <person name="Joergensen T."/>
        </authorList>
    </citation>
    <scope>NUCLEOTIDE SEQUENCE</scope>
    <source>
        <plasmid evidence="2">pRGFK0777</plasmid>
    </source>
</reference>
<accession>A0A0H5Q1H6</accession>
<organism evidence="2">
    <name type="scientific">uncultured prokaryote</name>
    <dbReference type="NCBI Taxonomy" id="198431"/>
    <lineage>
        <taxon>unclassified sequences</taxon>
        <taxon>environmental samples</taxon>
    </lineage>
</organism>
<feature type="domain" description="Initiator Rep protein WH1" evidence="1">
    <location>
        <begin position="13"/>
        <end position="157"/>
    </location>
</feature>
<dbReference type="InterPro" id="IPR036390">
    <property type="entry name" value="WH_DNA-bd_sf"/>
</dbReference>
<dbReference type="GO" id="GO:0006270">
    <property type="term" value="P:DNA replication initiation"/>
    <property type="evidence" value="ECO:0007669"/>
    <property type="project" value="InterPro"/>
</dbReference>